<dbReference type="OrthoDB" id="6365144at2759"/>
<organism evidence="2 3">
    <name type="scientific">Daphnia galeata</name>
    <dbReference type="NCBI Taxonomy" id="27404"/>
    <lineage>
        <taxon>Eukaryota</taxon>
        <taxon>Metazoa</taxon>
        <taxon>Ecdysozoa</taxon>
        <taxon>Arthropoda</taxon>
        <taxon>Crustacea</taxon>
        <taxon>Branchiopoda</taxon>
        <taxon>Diplostraca</taxon>
        <taxon>Cladocera</taxon>
        <taxon>Anomopoda</taxon>
        <taxon>Daphniidae</taxon>
        <taxon>Daphnia</taxon>
    </lineage>
</organism>
<accession>A0A8J2RNE6</accession>
<protein>
    <submittedName>
        <fullName evidence="2">Uncharacterized protein</fullName>
    </submittedName>
</protein>
<dbReference type="AlphaFoldDB" id="A0A8J2RNE6"/>
<proteinExistence type="predicted"/>
<comment type="caution">
    <text evidence="2">The sequence shown here is derived from an EMBL/GenBank/DDBJ whole genome shotgun (WGS) entry which is preliminary data.</text>
</comment>
<feature type="signal peptide" evidence="1">
    <location>
        <begin position="1"/>
        <end position="21"/>
    </location>
</feature>
<evidence type="ECO:0000313" key="2">
    <source>
        <dbReference type="EMBL" id="CAH0105881.1"/>
    </source>
</evidence>
<name>A0A8J2RNE6_9CRUS</name>
<gene>
    <name evidence="2" type="ORF">DGAL_LOCUS8954</name>
</gene>
<feature type="chain" id="PRO_5035182494" evidence="1">
    <location>
        <begin position="22"/>
        <end position="241"/>
    </location>
</feature>
<evidence type="ECO:0000256" key="1">
    <source>
        <dbReference type="SAM" id="SignalP"/>
    </source>
</evidence>
<reference evidence="2" key="1">
    <citation type="submission" date="2021-11" db="EMBL/GenBank/DDBJ databases">
        <authorList>
            <person name="Schell T."/>
        </authorList>
    </citation>
    <scope>NUCLEOTIDE SEQUENCE</scope>
    <source>
        <strain evidence="2">M5</strain>
    </source>
</reference>
<sequence>MKLLVYWFIVDFLADFVSVECRSPSSMSNLFRNRSSTTISPLTEIILQQQFSTTTINSLTLDSTDKSDDESLLFLPISHSTPASVKVIPAIVATVKSTSFDMPLRTNFNSSKVPVKLLTADAIIDSTSPVVINKTVHTTNGSVKYGMNNRDRMSNNVSRLTERLTVSRSANVSHVNMFPKRPLLSPTMSRYLAIAKEKALNNSTPNPGLLIADSPTPTHIIARRHAPLLSLDDFVLDIDNK</sequence>
<dbReference type="EMBL" id="CAKKLH010000201">
    <property type="protein sequence ID" value="CAH0105881.1"/>
    <property type="molecule type" value="Genomic_DNA"/>
</dbReference>
<dbReference type="Proteomes" id="UP000789390">
    <property type="component" value="Unassembled WGS sequence"/>
</dbReference>
<keyword evidence="3" id="KW-1185">Reference proteome</keyword>
<evidence type="ECO:0000313" key="3">
    <source>
        <dbReference type="Proteomes" id="UP000789390"/>
    </source>
</evidence>
<keyword evidence="1" id="KW-0732">Signal</keyword>